<evidence type="ECO:0000313" key="2">
    <source>
        <dbReference type="EMBL" id="KAL3889026.1"/>
    </source>
</evidence>
<feature type="compositionally biased region" description="Polar residues" evidence="1">
    <location>
        <begin position="102"/>
        <end position="115"/>
    </location>
</feature>
<accession>A0ABD3XST2</accession>
<dbReference type="EMBL" id="JBJQND010000001">
    <property type="protein sequence ID" value="KAL3889107.1"/>
    <property type="molecule type" value="Genomic_DNA"/>
</dbReference>
<reference evidence="3 4" key="1">
    <citation type="submission" date="2024-11" db="EMBL/GenBank/DDBJ databases">
        <title>Chromosome-level genome assembly of the freshwater bivalve Anodonta woodiana.</title>
        <authorList>
            <person name="Chen X."/>
        </authorList>
    </citation>
    <scope>NUCLEOTIDE SEQUENCE [LARGE SCALE GENOMIC DNA]</scope>
    <source>
        <strain evidence="3">MN2024</strain>
        <tissue evidence="3">Gills</tissue>
    </source>
</reference>
<dbReference type="InterPro" id="IPR020339">
    <property type="entry name" value="C20orf85-like"/>
</dbReference>
<evidence type="ECO:0000313" key="4">
    <source>
        <dbReference type="Proteomes" id="UP001634394"/>
    </source>
</evidence>
<dbReference type="AlphaFoldDB" id="A0ABD3XST2"/>
<protein>
    <submittedName>
        <fullName evidence="3">Uncharacterized protein</fullName>
    </submittedName>
</protein>
<evidence type="ECO:0000256" key="1">
    <source>
        <dbReference type="SAM" id="MobiDB-lite"/>
    </source>
</evidence>
<dbReference type="EMBL" id="JBJQND010000001">
    <property type="protein sequence ID" value="KAL3889026.1"/>
    <property type="molecule type" value="Genomic_DNA"/>
</dbReference>
<comment type="caution">
    <text evidence="3">The sequence shown here is derived from an EMBL/GenBank/DDBJ whole genome shotgun (WGS) entry which is preliminary data.</text>
</comment>
<name>A0ABD3XST2_SINWO</name>
<sequence>MEKQTGGLMFSYFNKSAYHENCIPATQRVTAPPVETKRPEGDFNKCDRVTLDKIWKQSVDGEKRCVKNWETNWGFLADFDSKGNKKEAEELPERVEMFSKDVPNTNSGNYGSRQDTALGQTMRNLEYKFYSDGRRRKMGADMICY</sequence>
<proteinExistence type="predicted"/>
<dbReference type="Pfam" id="PF14945">
    <property type="entry name" value="LLC1"/>
    <property type="match status" value="1"/>
</dbReference>
<dbReference type="PANTHER" id="PTHR31909:SF2">
    <property type="entry name" value="RIKEN CDNA 2410004P03 GENE"/>
    <property type="match status" value="1"/>
</dbReference>
<dbReference type="PANTHER" id="PTHR31909">
    <property type="entry name" value="CHROMOSOME 20 ORF85 FAMILY MEMBER"/>
    <property type="match status" value="1"/>
</dbReference>
<gene>
    <name evidence="2" type="ORF">ACJMK2_001384</name>
    <name evidence="3" type="ORF">ACJMK2_001462</name>
</gene>
<evidence type="ECO:0000313" key="3">
    <source>
        <dbReference type="EMBL" id="KAL3889107.1"/>
    </source>
</evidence>
<dbReference type="Proteomes" id="UP001634394">
    <property type="component" value="Unassembled WGS sequence"/>
</dbReference>
<keyword evidence="4" id="KW-1185">Reference proteome</keyword>
<organism evidence="3 4">
    <name type="scientific">Sinanodonta woodiana</name>
    <name type="common">Chinese pond mussel</name>
    <name type="synonym">Anodonta woodiana</name>
    <dbReference type="NCBI Taxonomy" id="1069815"/>
    <lineage>
        <taxon>Eukaryota</taxon>
        <taxon>Metazoa</taxon>
        <taxon>Spiralia</taxon>
        <taxon>Lophotrochozoa</taxon>
        <taxon>Mollusca</taxon>
        <taxon>Bivalvia</taxon>
        <taxon>Autobranchia</taxon>
        <taxon>Heteroconchia</taxon>
        <taxon>Palaeoheterodonta</taxon>
        <taxon>Unionida</taxon>
        <taxon>Unionoidea</taxon>
        <taxon>Unionidae</taxon>
        <taxon>Unioninae</taxon>
        <taxon>Sinanodonta</taxon>
    </lineage>
</organism>
<feature type="region of interest" description="Disordered" evidence="1">
    <location>
        <begin position="96"/>
        <end position="115"/>
    </location>
</feature>